<dbReference type="FunFam" id="2.10.25.10:FF:000001">
    <property type="entry name" value="Tenascin C"/>
    <property type="match status" value="2"/>
</dbReference>
<evidence type="ECO:0000313" key="7">
    <source>
        <dbReference type="Proteomes" id="UP000472272"/>
    </source>
</evidence>
<keyword evidence="3" id="KW-1015">Disulfide bond</keyword>
<evidence type="ECO:0000259" key="5">
    <source>
        <dbReference type="SMART" id="SM00181"/>
    </source>
</evidence>
<keyword evidence="4" id="KW-0325">Glycoprotein</keyword>
<organism evidence="6 7">
    <name type="scientific">Podarcis muralis</name>
    <name type="common">Wall lizard</name>
    <name type="synonym">Lacerta muralis</name>
    <dbReference type="NCBI Taxonomy" id="64176"/>
    <lineage>
        <taxon>Eukaryota</taxon>
        <taxon>Metazoa</taxon>
        <taxon>Chordata</taxon>
        <taxon>Craniata</taxon>
        <taxon>Vertebrata</taxon>
        <taxon>Euteleostomi</taxon>
        <taxon>Lepidosauria</taxon>
        <taxon>Squamata</taxon>
        <taxon>Bifurcata</taxon>
        <taxon>Unidentata</taxon>
        <taxon>Episquamata</taxon>
        <taxon>Laterata</taxon>
        <taxon>Lacertibaenia</taxon>
        <taxon>Lacertidae</taxon>
        <taxon>Podarcis</taxon>
    </lineage>
</organism>
<feature type="domain" description="EGF-like" evidence="5">
    <location>
        <begin position="78"/>
        <end position="114"/>
    </location>
</feature>
<dbReference type="Gene3D" id="2.10.25.10">
    <property type="entry name" value="Laminin"/>
    <property type="match status" value="3"/>
</dbReference>
<reference evidence="6" key="3">
    <citation type="submission" date="2025-09" db="UniProtKB">
        <authorList>
            <consortium name="Ensembl"/>
        </authorList>
    </citation>
    <scope>IDENTIFICATION</scope>
</reference>
<dbReference type="PANTHER" id="PTHR11219:SF69">
    <property type="entry name" value="TENEURIN-A"/>
    <property type="match status" value="1"/>
</dbReference>
<dbReference type="Pfam" id="PF23106">
    <property type="entry name" value="EGF_Teneurin"/>
    <property type="match status" value="2"/>
</dbReference>
<keyword evidence="7" id="KW-1185">Reference proteome</keyword>
<evidence type="ECO:0000256" key="1">
    <source>
        <dbReference type="ARBA" id="ARBA00022536"/>
    </source>
</evidence>
<keyword evidence="2" id="KW-0677">Repeat</keyword>
<evidence type="ECO:0000256" key="4">
    <source>
        <dbReference type="ARBA" id="ARBA00023180"/>
    </source>
</evidence>
<dbReference type="AlphaFoldDB" id="A0A670HZW2"/>
<proteinExistence type="predicted"/>
<reference evidence="6" key="2">
    <citation type="submission" date="2025-08" db="UniProtKB">
        <authorList>
            <consortium name="Ensembl"/>
        </authorList>
    </citation>
    <scope>IDENTIFICATION</scope>
</reference>
<dbReference type="InterPro" id="IPR000742">
    <property type="entry name" value="EGF"/>
</dbReference>
<evidence type="ECO:0000256" key="3">
    <source>
        <dbReference type="ARBA" id="ARBA00023157"/>
    </source>
</evidence>
<protein>
    <recommendedName>
        <fullName evidence="5">EGF-like domain-containing protein</fullName>
    </recommendedName>
</protein>
<evidence type="ECO:0000313" key="6">
    <source>
        <dbReference type="Ensembl" id="ENSPMRP00000005136.1"/>
    </source>
</evidence>
<keyword evidence="1" id="KW-0245">EGF-like domain</keyword>
<dbReference type="Ensembl" id="ENSPMRT00000005470.1">
    <property type="protein sequence ID" value="ENSPMRP00000005136.1"/>
    <property type="gene ID" value="ENSPMRG00000003458.1"/>
</dbReference>
<accession>A0A670HZW2</accession>
<dbReference type="InterPro" id="IPR051216">
    <property type="entry name" value="Teneurin"/>
</dbReference>
<dbReference type="Proteomes" id="UP000472272">
    <property type="component" value="Chromosome 2"/>
</dbReference>
<sequence length="159" mass="15933">MQAGVAPLVLSQPAQVAVVDPSVASARTGAASAAPGYSGARCEEPPSCPDDCNDQGRCVDGRCACFPGYSGPSCADPACPQDCQGRGRCVDGQCVCDPGYSGPTAEAGPRGRCLKGAVCACHKGYTGPDCGQLACPEDCSGRGECQNGETPQDEIAAAQ</sequence>
<name>A0A670HZW2_PODMU</name>
<feature type="domain" description="EGF-like" evidence="5">
    <location>
        <begin position="41"/>
        <end position="75"/>
    </location>
</feature>
<dbReference type="PANTHER" id="PTHR11219">
    <property type="entry name" value="TENEURIN AND N-ACETYLGLUCOSAMINE-1-PHOSPHODIESTER ALPHA-N-ACETYLGLUCOSAMINIDASE"/>
    <property type="match status" value="1"/>
</dbReference>
<dbReference type="SMART" id="SM00181">
    <property type="entry name" value="EGF"/>
    <property type="match status" value="2"/>
</dbReference>
<evidence type="ECO:0000256" key="2">
    <source>
        <dbReference type="ARBA" id="ARBA00022737"/>
    </source>
</evidence>
<dbReference type="GeneTree" id="ENSGT00940000155565"/>
<reference evidence="6 7" key="1">
    <citation type="journal article" date="2019" name="Proc. Natl. Acad. Sci. U.S.A.">
        <title>Regulatory changes in pterin and carotenoid genes underlie balanced color polymorphisms in the wall lizard.</title>
        <authorList>
            <person name="Andrade P."/>
            <person name="Pinho C."/>
            <person name="Perez I de Lanuza G."/>
            <person name="Afonso S."/>
            <person name="Brejcha J."/>
            <person name="Rubin C.J."/>
            <person name="Wallerman O."/>
            <person name="Pereira P."/>
            <person name="Sabatino S.J."/>
            <person name="Bellati A."/>
            <person name="Pellitteri-Rosa D."/>
            <person name="Bosakova Z."/>
            <person name="Bunikis I."/>
            <person name="Carretero M.A."/>
            <person name="Feiner N."/>
            <person name="Marsik P."/>
            <person name="Pauperio F."/>
            <person name="Salvi D."/>
            <person name="Soler L."/>
            <person name="While G.M."/>
            <person name="Uller T."/>
            <person name="Font E."/>
            <person name="Andersson L."/>
            <person name="Carneiro M."/>
        </authorList>
    </citation>
    <scope>NUCLEOTIDE SEQUENCE</scope>
</reference>